<feature type="transmembrane region" description="Helical" evidence="6">
    <location>
        <begin position="12"/>
        <end position="33"/>
    </location>
</feature>
<keyword evidence="4 6" id="KW-1133">Transmembrane helix</keyword>
<feature type="transmembrane region" description="Helical" evidence="6">
    <location>
        <begin position="143"/>
        <end position="167"/>
    </location>
</feature>
<dbReference type="PANTHER" id="PTHR30250:SF11">
    <property type="entry name" value="O-ANTIGEN TRANSPORTER-RELATED"/>
    <property type="match status" value="1"/>
</dbReference>
<reference evidence="7 8" key="1">
    <citation type="submission" date="2018-08" db="EMBL/GenBank/DDBJ databases">
        <title>A genome reference for cultivated species of the human gut microbiota.</title>
        <authorList>
            <person name="Zou Y."/>
            <person name="Xue W."/>
            <person name="Luo G."/>
        </authorList>
    </citation>
    <scope>NUCLEOTIDE SEQUENCE [LARGE SCALE GENOMIC DNA]</scope>
    <source>
        <strain evidence="7 8">AF22-21</strain>
    </source>
</reference>
<dbReference type="Proteomes" id="UP000283295">
    <property type="component" value="Unassembled WGS sequence"/>
</dbReference>
<evidence type="ECO:0000256" key="3">
    <source>
        <dbReference type="ARBA" id="ARBA00022692"/>
    </source>
</evidence>
<feature type="transmembrane region" description="Helical" evidence="6">
    <location>
        <begin position="294"/>
        <end position="316"/>
    </location>
</feature>
<evidence type="ECO:0000256" key="5">
    <source>
        <dbReference type="ARBA" id="ARBA00023136"/>
    </source>
</evidence>
<name>A0A412II67_9FIRM</name>
<dbReference type="EMBL" id="QRVK01000050">
    <property type="protein sequence ID" value="RGS36877.1"/>
    <property type="molecule type" value="Genomic_DNA"/>
</dbReference>
<sequence length="457" mass="52028">MNKNKELVKNTAIISIGKICTQFLSFLLLPLYTSLLTTKDYGTVDLITTYQQLLGYIVFFQIEQAVFRFLIDVRNDKDKYRQKKIISSVVAFAIFQTVVLCIILFVISTFIRFNYLRELCLYCVATVYSGLMLQVVRGLGKNSLYALGSFISAACTIFFNIVFLVAFNFGAEGMLYSFILGNLICSMFLFIKAKVYCYIDLRCFSKQSVKECLKYSLPLVPNALSWWIMGASDRTIVSYIMGTAANGLLSVSHKFSSAYTTFYTVFNLSWTESASLHFHDEDHEIFFESVISKVYRLFSAACLGIIALMPLVFPILINANYSDAYYQIPIYMVAALFNVIQGLYSVIYVALKKTKEIAKTTVVSALINIAVNLLLINYIGLYAATISSLVAYAVNCVWRYIDLKKYMNVPLSKKLIFSTLVMLNMYVFHIISNFLLVSVLAYYLLFCMPRILIEIFF</sequence>
<evidence type="ECO:0000256" key="4">
    <source>
        <dbReference type="ARBA" id="ARBA00022989"/>
    </source>
</evidence>
<dbReference type="PANTHER" id="PTHR30250">
    <property type="entry name" value="PST FAMILY PREDICTED COLANIC ACID TRANSPORTER"/>
    <property type="match status" value="1"/>
</dbReference>
<evidence type="ECO:0000313" key="8">
    <source>
        <dbReference type="Proteomes" id="UP000283295"/>
    </source>
</evidence>
<evidence type="ECO:0000256" key="6">
    <source>
        <dbReference type="SAM" id="Phobius"/>
    </source>
</evidence>
<dbReference type="InterPro" id="IPR050833">
    <property type="entry name" value="Poly_Biosynth_Transport"/>
</dbReference>
<feature type="transmembrane region" description="Helical" evidence="6">
    <location>
        <begin position="85"/>
        <end position="107"/>
    </location>
</feature>
<keyword evidence="2" id="KW-1003">Cell membrane</keyword>
<dbReference type="AlphaFoldDB" id="A0A412II67"/>
<protein>
    <submittedName>
        <fullName evidence="7">Uncharacterized protein</fullName>
    </submittedName>
</protein>
<feature type="transmembrane region" description="Helical" evidence="6">
    <location>
        <begin position="328"/>
        <end position="350"/>
    </location>
</feature>
<organism evidence="7 8">
    <name type="scientific">Coprococcus eutactus</name>
    <dbReference type="NCBI Taxonomy" id="33043"/>
    <lineage>
        <taxon>Bacteria</taxon>
        <taxon>Bacillati</taxon>
        <taxon>Bacillota</taxon>
        <taxon>Clostridia</taxon>
        <taxon>Lachnospirales</taxon>
        <taxon>Lachnospiraceae</taxon>
        <taxon>Coprococcus</taxon>
    </lineage>
</organism>
<evidence type="ECO:0000313" key="7">
    <source>
        <dbReference type="EMBL" id="RGS36877.1"/>
    </source>
</evidence>
<accession>A0A412II67</accession>
<feature type="transmembrane region" description="Helical" evidence="6">
    <location>
        <begin position="53"/>
        <end position="73"/>
    </location>
</feature>
<feature type="transmembrane region" description="Helical" evidence="6">
    <location>
        <begin position="119"/>
        <end position="136"/>
    </location>
</feature>
<gene>
    <name evidence="7" type="ORF">DWX94_12800</name>
</gene>
<comment type="caution">
    <text evidence="7">The sequence shown here is derived from an EMBL/GenBank/DDBJ whole genome shotgun (WGS) entry which is preliminary data.</text>
</comment>
<feature type="transmembrane region" description="Helical" evidence="6">
    <location>
        <begin position="421"/>
        <end position="445"/>
    </location>
</feature>
<dbReference type="Pfam" id="PF01943">
    <property type="entry name" value="Polysacc_synt"/>
    <property type="match status" value="1"/>
</dbReference>
<evidence type="ECO:0000256" key="2">
    <source>
        <dbReference type="ARBA" id="ARBA00022475"/>
    </source>
</evidence>
<proteinExistence type="predicted"/>
<feature type="transmembrane region" description="Helical" evidence="6">
    <location>
        <begin position="357"/>
        <end position="375"/>
    </location>
</feature>
<keyword evidence="5 6" id="KW-0472">Membrane</keyword>
<feature type="transmembrane region" description="Helical" evidence="6">
    <location>
        <begin position="173"/>
        <end position="191"/>
    </location>
</feature>
<keyword evidence="3 6" id="KW-0812">Transmembrane</keyword>
<evidence type="ECO:0000256" key="1">
    <source>
        <dbReference type="ARBA" id="ARBA00004651"/>
    </source>
</evidence>
<dbReference type="InterPro" id="IPR002797">
    <property type="entry name" value="Polysacc_synth"/>
</dbReference>
<dbReference type="OrthoDB" id="3249502at2"/>
<dbReference type="GO" id="GO:0005886">
    <property type="term" value="C:plasma membrane"/>
    <property type="evidence" value="ECO:0007669"/>
    <property type="project" value="UniProtKB-SubCell"/>
</dbReference>
<comment type="subcellular location">
    <subcellularLocation>
        <location evidence="1">Cell membrane</location>
        <topology evidence="1">Multi-pass membrane protein</topology>
    </subcellularLocation>
</comment>